<dbReference type="Proteomes" id="UP000626109">
    <property type="component" value="Unassembled WGS sequence"/>
</dbReference>
<feature type="coiled-coil region" evidence="1">
    <location>
        <begin position="12"/>
        <end position="86"/>
    </location>
</feature>
<name>A0A813KT43_POLGL</name>
<keyword evidence="1" id="KW-0175">Coiled coil</keyword>
<feature type="region of interest" description="Disordered" evidence="2">
    <location>
        <begin position="105"/>
        <end position="129"/>
    </location>
</feature>
<evidence type="ECO:0000256" key="1">
    <source>
        <dbReference type="SAM" id="Coils"/>
    </source>
</evidence>
<feature type="compositionally biased region" description="Basic and acidic residues" evidence="2">
    <location>
        <begin position="107"/>
        <end position="119"/>
    </location>
</feature>
<organism evidence="3 4">
    <name type="scientific">Polarella glacialis</name>
    <name type="common">Dinoflagellate</name>
    <dbReference type="NCBI Taxonomy" id="89957"/>
    <lineage>
        <taxon>Eukaryota</taxon>
        <taxon>Sar</taxon>
        <taxon>Alveolata</taxon>
        <taxon>Dinophyceae</taxon>
        <taxon>Suessiales</taxon>
        <taxon>Suessiaceae</taxon>
        <taxon>Polarella</taxon>
    </lineage>
</organism>
<feature type="non-terminal residue" evidence="3">
    <location>
        <position position="129"/>
    </location>
</feature>
<comment type="caution">
    <text evidence="3">The sequence shown here is derived from an EMBL/GenBank/DDBJ whole genome shotgun (WGS) entry which is preliminary data.</text>
</comment>
<gene>
    <name evidence="3" type="ORF">PGLA2088_LOCUS36956</name>
</gene>
<dbReference type="EMBL" id="CAJNNW010032295">
    <property type="protein sequence ID" value="CAE8712264.1"/>
    <property type="molecule type" value="Genomic_DNA"/>
</dbReference>
<reference evidence="3" key="1">
    <citation type="submission" date="2021-02" db="EMBL/GenBank/DDBJ databases">
        <authorList>
            <person name="Dougan E. K."/>
            <person name="Rhodes N."/>
            <person name="Thang M."/>
            <person name="Chan C."/>
        </authorList>
    </citation>
    <scope>NUCLEOTIDE SEQUENCE</scope>
</reference>
<evidence type="ECO:0000313" key="3">
    <source>
        <dbReference type="EMBL" id="CAE8712264.1"/>
    </source>
</evidence>
<evidence type="ECO:0000313" key="4">
    <source>
        <dbReference type="Proteomes" id="UP000626109"/>
    </source>
</evidence>
<proteinExistence type="predicted"/>
<evidence type="ECO:0000256" key="2">
    <source>
        <dbReference type="SAM" id="MobiDB-lite"/>
    </source>
</evidence>
<feature type="compositionally biased region" description="Polar residues" evidence="2">
    <location>
        <begin position="120"/>
        <end position="129"/>
    </location>
</feature>
<protein>
    <submittedName>
        <fullName evidence="3">Uncharacterized protein</fullName>
    </submittedName>
</protein>
<dbReference type="AlphaFoldDB" id="A0A813KT43"/>
<accession>A0A813KT43</accession>
<sequence length="129" mass="14000">MTDTYAFASGLLKKAGGIVDMLEDLLDKAEENLDDLRKKETVAINNFSMLSRSLENEIKFGKDSEIEDLQGKIDAAAAKSAQLKKEVEGITAALSELAATNANMAKGRQEEKTLFDKNQPEMQSGTEGA</sequence>